<reference evidence="2" key="3">
    <citation type="submission" date="2018-07" db="EMBL/GenBank/DDBJ databases">
        <title>WGS assembly of Glycine max.</title>
        <authorList>
            <person name="Schmutz J."/>
            <person name="Cannon S."/>
            <person name="Schlueter J."/>
            <person name="Ma J."/>
            <person name="Mitros T."/>
            <person name="Nelson W."/>
            <person name="Hyten D."/>
            <person name="Song Q."/>
            <person name="Thelen J."/>
            <person name="Cheng J."/>
            <person name="Xu D."/>
            <person name="Hellsten U."/>
            <person name="May G."/>
            <person name="Yu Y."/>
            <person name="Sakurai T."/>
            <person name="Umezawa T."/>
            <person name="Bhattacharyya M."/>
            <person name="Sandhu D."/>
            <person name="Valliyodan B."/>
            <person name="Lindquist E."/>
            <person name="Peto M."/>
            <person name="Grant D."/>
            <person name="Shu S."/>
            <person name="Goodstein D."/>
            <person name="Barry K."/>
            <person name="Futrell-Griggs M."/>
            <person name="Abernathy B."/>
            <person name="Du J."/>
            <person name="Tian Z."/>
            <person name="Zhu L."/>
            <person name="Gill N."/>
            <person name="Joshi T."/>
            <person name="Libault M."/>
            <person name="Sethuraman A."/>
            <person name="Zhang X."/>
            <person name="Shinozaki K."/>
            <person name="Nguyen H."/>
            <person name="Wing R."/>
            <person name="Cregan P."/>
            <person name="Specht J."/>
            <person name="Grimwood J."/>
            <person name="Rokhsar D."/>
            <person name="Stacey G."/>
            <person name="Shoemaker R."/>
            <person name="Jackson S."/>
        </authorList>
    </citation>
    <scope>NUCLEOTIDE SEQUENCE</scope>
    <source>
        <tissue evidence="2">Callus</tissue>
    </source>
</reference>
<keyword evidence="4" id="KW-1185">Reference proteome</keyword>
<evidence type="ECO:0000313" key="4">
    <source>
        <dbReference type="Proteomes" id="UP000008827"/>
    </source>
</evidence>
<evidence type="ECO:0000256" key="1">
    <source>
        <dbReference type="SAM" id="MobiDB-lite"/>
    </source>
</evidence>
<evidence type="ECO:0000313" key="3">
    <source>
        <dbReference type="EnsemblPlants" id="KRH58895"/>
    </source>
</evidence>
<reference evidence="3" key="2">
    <citation type="submission" date="2018-02" db="UniProtKB">
        <authorList>
            <consortium name="EnsemblPlants"/>
        </authorList>
    </citation>
    <scope>IDENTIFICATION</scope>
    <source>
        <strain evidence="3">Williams 82</strain>
    </source>
</reference>
<feature type="region of interest" description="Disordered" evidence="1">
    <location>
        <begin position="71"/>
        <end position="95"/>
    </location>
</feature>
<dbReference type="InParanoid" id="A0A0R0K5Y1"/>
<gene>
    <name evidence="2" type="ORF">GLYMA_05G154800</name>
</gene>
<dbReference type="AlphaFoldDB" id="A0A0R0K5Y1"/>
<name>A0A0R0K5Y1_SOYBN</name>
<evidence type="ECO:0000313" key="2">
    <source>
        <dbReference type="EMBL" id="KRH58895.1"/>
    </source>
</evidence>
<dbReference type="EnsemblPlants" id="KRH58895">
    <property type="protein sequence ID" value="KRH58895"/>
    <property type="gene ID" value="GLYMA_05G154800"/>
</dbReference>
<dbReference type="Gramene" id="KRH58895">
    <property type="protein sequence ID" value="KRH58895"/>
    <property type="gene ID" value="GLYMA_05G154800"/>
</dbReference>
<proteinExistence type="predicted"/>
<organism evidence="2">
    <name type="scientific">Glycine max</name>
    <name type="common">Soybean</name>
    <name type="synonym">Glycine hispida</name>
    <dbReference type="NCBI Taxonomy" id="3847"/>
    <lineage>
        <taxon>Eukaryota</taxon>
        <taxon>Viridiplantae</taxon>
        <taxon>Streptophyta</taxon>
        <taxon>Embryophyta</taxon>
        <taxon>Tracheophyta</taxon>
        <taxon>Spermatophyta</taxon>
        <taxon>Magnoliopsida</taxon>
        <taxon>eudicotyledons</taxon>
        <taxon>Gunneridae</taxon>
        <taxon>Pentapetalae</taxon>
        <taxon>rosids</taxon>
        <taxon>fabids</taxon>
        <taxon>Fabales</taxon>
        <taxon>Fabaceae</taxon>
        <taxon>Papilionoideae</taxon>
        <taxon>50 kb inversion clade</taxon>
        <taxon>NPAAA clade</taxon>
        <taxon>indigoferoid/millettioid clade</taxon>
        <taxon>Phaseoleae</taxon>
        <taxon>Glycine</taxon>
        <taxon>Glycine subgen. Soja</taxon>
    </lineage>
</organism>
<dbReference type="Proteomes" id="UP000008827">
    <property type="component" value="Chromosome 5"/>
</dbReference>
<reference evidence="2 3" key="1">
    <citation type="journal article" date="2010" name="Nature">
        <title>Genome sequence of the palaeopolyploid soybean.</title>
        <authorList>
            <person name="Schmutz J."/>
            <person name="Cannon S.B."/>
            <person name="Schlueter J."/>
            <person name="Ma J."/>
            <person name="Mitros T."/>
            <person name="Nelson W."/>
            <person name="Hyten D.L."/>
            <person name="Song Q."/>
            <person name="Thelen J.J."/>
            <person name="Cheng J."/>
            <person name="Xu D."/>
            <person name="Hellsten U."/>
            <person name="May G.D."/>
            <person name="Yu Y."/>
            <person name="Sakurai T."/>
            <person name="Umezawa T."/>
            <person name="Bhattacharyya M.K."/>
            <person name="Sandhu D."/>
            <person name="Valliyodan B."/>
            <person name="Lindquist E."/>
            <person name="Peto M."/>
            <person name="Grant D."/>
            <person name="Shu S."/>
            <person name="Goodstein D."/>
            <person name="Barry K."/>
            <person name="Futrell-Griggs M."/>
            <person name="Abernathy B."/>
            <person name="Du J."/>
            <person name="Tian Z."/>
            <person name="Zhu L."/>
            <person name="Gill N."/>
            <person name="Joshi T."/>
            <person name="Libault M."/>
            <person name="Sethuraman A."/>
            <person name="Zhang X.-C."/>
            <person name="Shinozaki K."/>
            <person name="Nguyen H.T."/>
            <person name="Wing R.A."/>
            <person name="Cregan P."/>
            <person name="Specht J."/>
            <person name="Grimwood J."/>
            <person name="Rokhsar D."/>
            <person name="Stacey G."/>
            <person name="Shoemaker R.C."/>
            <person name="Jackson S.A."/>
        </authorList>
    </citation>
    <scope>NUCLEOTIDE SEQUENCE [LARGE SCALE GENOMIC DNA]</scope>
    <source>
        <strain evidence="3">cv. Williams 82</strain>
        <tissue evidence="2">Callus</tissue>
    </source>
</reference>
<dbReference type="EMBL" id="CM000838">
    <property type="protein sequence ID" value="KRH58895.1"/>
    <property type="molecule type" value="Genomic_DNA"/>
</dbReference>
<accession>A0A0R0K5Y1</accession>
<sequence>MQEQVFLAPSSCSIYLQGQFWKLVAGHNLISSSSISPVYYAFEAKHQPKSPPDSCPKTTLNRSNSFQCTVQQPNQVQGSESESEVSDVGVQGGRV</sequence>
<protein>
    <submittedName>
        <fullName evidence="2 3">Uncharacterized protein</fullName>
    </submittedName>
</protein>